<reference evidence="4" key="1">
    <citation type="journal article" date="2019" name="Int. J. Syst. Evol. Microbiol.">
        <title>The Global Catalogue of Microorganisms (GCM) 10K type strain sequencing project: providing services to taxonomists for standard genome sequencing and annotation.</title>
        <authorList>
            <consortium name="The Broad Institute Genomics Platform"/>
            <consortium name="The Broad Institute Genome Sequencing Center for Infectious Disease"/>
            <person name="Wu L."/>
            <person name="Ma J."/>
        </authorList>
    </citation>
    <scope>NUCLEOTIDE SEQUENCE [LARGE SCALE GENOMIC DNA]</scope>
    <source>
        <strain evidence="4">JCM 15443</strain>
    </source>
</reference>
<feature type="domain" description="Cupin type-2" evidence="2">
    <location>
        <begin position="56"/>
        <end position="107"/>
    </location>
</feature>
<organism evidence="3 4">
    <name type="scientific">Deinococcus aerophilus</name>
    <dbReference type="NCBI Taxonomy" id="522488"/>
    <lineage>
        <taxon>Bacteria</taxon>
        <taxon>Thermotogati</taxon>
        <taxon>Deinococcota</taxon>
        <taxon>Deinococci</taxon>
        <taxon>Deinococcales</taxon>
        <taxon>Deinococcaceae</taxon>
        <taxon>Deinococcus</taxon>
    </lineage>
</organism>
<comment type="caution">
    <text evidence="3">The sequence shown here is derived from an EMBL/GenBank/DDBJ whole genome shotgun (WGS) entry which is preliminary data.</text>
</comment>
<dbReference type="Pfam" id="PF07883">
    <property type="entry name" value="Cupin_2"/>
    <property type="match status" value="1"/>
</dbReference>
<keyword evidence="4" id="KW-1185">Reference proteome</keyword>
<feature type="compositionally biased region" description="Low complexity" evidence="1">
    <location>
        <begin position="1"/>
        <end position="17"/>
    </location>
</feature>
<feature type="compositionally biased region" description="Basic and acidic residues" evidence="1">
    <location>
        <begin position="21"/>
        <end position="35"/>
    </location>
</feature>
<dbReference type="Proteomes" id="UP000661918">
    <property type="component" value="Unassembled WGS sequence"/>
</dbReference>
<dbReference type="SUPFAM" id="SSF51182">
    <property type="entry name" value="RmlC-like cupins"/>
    <property type="match status" value="1"/>
</dbReference>
<protein>
    <submittedName>
        <fullName evidence="3">Cupin</fullName>
    </submittedName>
</protein>
<feature type="region of interest" description="Disordered" evidence="1">
    <location>
        <begin position="1"/>
        <end position="61"/>
    </location>
</feature>
<dbReference type="InterPro" id="IPR011051">
    <property type="entry name" value="RmlC_Cupin_sf"/>
</dbReference>
<feature type="compositionally biased region" description="Basic and acidic residues" evidence="1">
    <location>
        <begin position="46"/>
        <end position="61"/>
    </location>
</feature>
<dbReference type="Gene3D" id="2.60.120.10">
    <property type="entry name" value="Jelly Rolls"/>
    <property type="match status" value="1"/>
</dbReference>
<evidence type="ECO:0000313" key="3">
    <source>
        <dbReference type="EMBL" id="GGL96437.1"/>
    </source>
</evidence>
<evidence type="ECO:0000259" key="2">
    <source>
        <dbReference type="Pfam" id="PF07883"/>
    </source>
</evidence>
<dbReference type="InterPro" id="IPR013096">
    <property type="entry name" value="Cupin_2"/>
</dbReference>
<gene>
    <name evidence="3" type="ORF">GCM10010841_01030</name>
</gene>
<dbReference type="InterPro" id="IPR014710">
    <property type="entry name" value="RmlC-like_jellyroll"/>
</dbReference>
<evidence type="ECO:0000256" key="1">
    <source>
        <dbReference type="SAM" id="MobiDB-lite"/>
    </source>
</evidence>
<name>A0ABQ2GHV8_9DEIO</name>
<proteinExistence type="predicted"/>
<accession>A0ABQ2GHV8</accession>
<dbReference type="EMBL" id="BMOM01000001">
    <property type="protein sequence ID" value="GGL96437.1"/>
    <property type="molecule type" value="Genomic_DNA"/>
</dbReference>
<evidence type="ECO:0000313" key="4">
    <source>
        <dbReference type="Proteomes" id="UP000661918"/>
    </source>
</evidence>
<sequence length="120" mass="13067">MGGRDSGTMTQQSSGQQYKVSRSETRHGENGEHHLVGGQKGSMRLWHKEQPSDTADKQPHANDYETLGYVISGKVELTLDGQTLTLGEGDSYCVPQGMSHTYRVLETLTAVEVTTPAQSS</sequence>